<evidence type="ECO:0000256" key="12">
    <source>
        <dbReference type="ARBA" id="ARBA00042291"/>
    </source>
</evidence>
<keyword evidence="6" id="KW-0333">Golgi apparatus</keyword>
<evidence type="ECO:0000256" key="8">
    <source>
        <dbReference type="ARBA" id="ARBA00023065"/>
    </source>
</evidence>
<feature type="domain" description="Cation/H+ exchanger transmembrane" evidence="17">
    <location>
        <begin position="93"/>
        <end position="296"/>
    </location>
</feature>
<dbReference type="GO" id="GO:0015385">
    <property type="term" value="F:sodium:proton antiporter activity"/>
    <property type="evidence" value="ECO:0007669"/>
    <property type="project" value="InterPro"/>
</dbReference>
<evidence type="ECO:0000256" key="2">
    <source>
        <dbReference type="ARBA" id="ARBA00022448"/>
    </source>
</evidence>
<sequence length="317" mass="34013">MIFPAKLIVICCLFLIKPSTGEGDDAKATTQSPPLTTPFTNSSTTSNSTVNATTTTVTTTTTTPKPEESAEEKEKHGSMTIFFVLSVLGLCIITIHFLIKTKFSYLPESVAIVFVGAMLGGLIQLLKKYNLADWEKEELFDPTIFFLILLPPIIFESGYNLHKGNFFANIGSIIVFAVFGTLISAVIVGGVIYILGKGNIIHPLTSKESFVFGSLISAVDPVATLAIFHALNVDPLLNMLVFGESILNDAVAIVLTRAVLNSTTFMSSVVAFVKIFFGSSLIGVVSAALSALISFHSFLVSLSHLHTVCGPQNVDQI</sequence>
<evidence type="ECO:0000259" key="17">
    <source>
        <dbReference type="Pfam" id="PF00999"/>
    </source>
</evidence>
<dbReference type="Proteomes" id="UP000594262">
    <property type="component" value="Unplaced"/>
</dbReference>
<dbReference type="GO" id="GO:0005886">
    <property type="term" value="C:plasma membrane"/>
    <property type="evidence" value="ECO:0007669"/>
    <property type="project" value="TreeGrafter"/>
</dbReference>
<dbReference type="PANTHER" id="PTHR10110">
    <property type="entry name" value="SODIUM/HYDROGEN EXCHANGER"/>
    <property type="match status" value="1"/>
</dbReference>
<feature type="transmembrane region" description="Helical" evidence="15">
    <location>
        <begin position="208"/>
        <end position="231"/>
    </location>
</feature>
<feature type="transmembrane region" description="Helical" evidence="15">
    <location>
        <begin position="138"/>
        <end position="155"/>
    </location>
</feature>
<reference evidence="18" key="1">
    <citation type="submission" date="2021-01" db="UniProtKB">
        <authorList>
            <consortium name="EnsemblMetazoa"/>
        </authorList>
    </citation>
    <scope>IDENTIFICATION</scope>
</reference>
<dbReference type="AlphaFoldDB" id="A0A7M5X1Y9"/>
<proteinExistence type="predicted"/>
<feature type="compositionally biased region" description="Low complexity" evidence="14">
    <location>
        <begin position="37"/>
        <end position="64"/>
    </location>
</feature>
<keyword evidence="19" id="KW-1185">Reference proteome</keyword>
<feature type="region of interest" description="Disordered" evidence="14">
    <location>
        <begin position="21"/>
        <end position="73"/>
    </location>
</feature>
<feature type="signal peptide" evidence="16">
    <location>
        <begin position="1"/>
        <end position="21"/>
    </location>
</feature>
<evidence type="ECO:0000256" key="5">
    <source>
        <dbReference type="ARBA" id="ARBA00022989"/>
    </source>
</evidence>
<dbReference type="GO" id="GO:0000139">
    <property type="term" value="C:Golgi membrane"/>
    <property type="evidence" value="ECO:0007669"/>
    <property type="project" value="UniProtKB-SubCell"/>
</dbReference>
<dbReference type="PRINTS" id="PR01084">
    <property type="entry name" value="NAHEXCHNGR"/>
</dbReference>
<feature type="transmembrane region" description="Helical" evidence="15">
    <location>
        <begin position="79"/>
        <end position="99"/>
    </location>
</feature>
<keyword evidence="3" id="KW-0050">Antiport</keyword>
<dbReference type="GO" id="GO:0051453">
    <property type="term" value="P:regulation of intracellular pH"/>
    <property type="evidence" value="ECO:0007669"/>
    <property type="project" value="TreeGrafter"/>
</dbReference>
<dbReference type="InterPro" id="IPR004709">
    <property type="entry name" value="NaH_exchanger"/>
</dbReference>
<feature type="transmembrane region" description="Helical" evidence="15">
    <location>
        <begin position="105"/>
        <end position="126"/>
    </location>
</feature>
<accession>A0A7M5X1Y9</accession>
<name>A0A7M5X1Y9_9CNID</name>
<keyword evidence="7" id="KW-0915">Sodium</keyword>
<keyword evidence="4 15" id="KW-0812">Transmembrane</keyword>
<evidence type="ECO:0000256" key="15">
    <source>
        <dbReference type="SAM" id="Phobius"/>
    </source>
</evidence>
<dbReference type="GO" id="GO:0015386">
    <property type="term" value="F:potassium:proton antiporter activity"/>
    <property type="evidence" value="ECO:0007669"/>
    <property type="project" value="TreeGrafter"/>
</dbReference>
<dbReference type="PANTHER" id="PTHR10110:SF191">
    <property type="entry name" value="SODIUM_HYDROGEN EXCHANGER 8"/>
    <property type="match status" value="1"/>
</dbReference>
<comment type="subcellular location">
    <subcellularLocation>
        <location evidence="1">Golgi apparatus membrane</location>
        <topology evidence="1">Multi-pass membrane protein</topology>
    </subcellularLocation>
</comment>
<dbReference type="InterPro" id="IPR018422">
    <property type="entry name" value="Cation/H_exchanger_CPA1"/>
</dbReference>
<dbReference type="Gene3D" id="6.10.140.1330">
    <property type="match status" value="1"/>
</dbReference>
<protein>
    <recommendedName>
        <fullName evidence="11">Sodium/hydrogen exchanger 8</fullName>
    </recommendedName>
    <alternativeName>
        <fullName evidence="12">Na(+)/H(+) exchanger 8</fullName>
    </alternativeName>
    <alternativeName>
        <fullName evidence="13">Solute carrier family 9 member 8</fullName>
    </alternativeName>
</protein>
<evidence type="ECO:0000256" key="6">
    <source>
        <dbReference type="ARBA" id="ARBA00023034"/>
    </source>
</evidence>
<evidence type="ECO:0000256" key="1">
    <source>
        <dbReference type="ARBA" id="ARBA00004653"/>
    </source>
</evidence>
<evidence type="ECO:0000256" key="10">
    <source>
        <dbReference type="ARBA" id="ARBA00023201"/>
    </source>
</evidence>
<evidence type="ECO:0000256" key="11">
    <source>
        <dbReference type="ARBA" id="ARBA00040570"/>
    </source>
</evidence>
<evidence type="ECO:0000256" key="14">
    <source>
        <dbReference type="SAM" id="MobiDB-lite"/>
    </source>
</evidence>
<organism evidence="18 19">
    <name type="scientific">Clytia hemisphaerica</name>
    <dbReference type="NCBI Taxonomy" id="252671"/>
    <lineage>
        <taxon>Eukaryota</taxon>
        <taxon>Metazoa</taxon>
        <taxon>Cnidaria</taxon>
        <taxon>Hydrozoa</taxon>
        <taxon>Hydroidolina</taxon>
        <taxon>Leptothecata</taxon>
        <taxon>Obeliida</taxon>
        <taxon>Clytiidae</taxon>
        <taxon>Clytia</taxon>
    </lineage>
</organism>
<dbReference type="GO" id="GO:0098719">
    <property type="term" value="P:sodium ion import across plasma membrane"/>
    <property type="evidence" value="ECO:0007669"/>
    <property type="project" value="TreeGrafter"/>
</dbReference>
<evidence type="ECO:0000256" key="3">
    <source>
        <dbReference type="ARBA" id="ARBA00022449"/>
    </source>
</evidence>
<evidence type="ECO:0000256" key="13">
    <source>
        <dbReference type="ARBA" id="ARBA00042692"/>
    </source>
</evidence>
<feature type="transmembrane region" description="Helical" evidence="15">
    <location>
        <begin position="167"/>
        <end position="196"/>
    </location>
</feature>
<keyword evidence="10" id="KW-0739">Sodium transport</keyword>
<evidence type="ECO:0000313" key="19">
    <source>
        <dbReference type="Proteomes" id="UP000594262"/>
    </source>
</evidence>
<keyword evidence="8" id="KW-0406">Ion transport</keyword>
<evidence type="ECO:0000256" key="4">
    <source>
        <dbReference type="ARBA" id="ARBA00022692"/>
    </source>
</evidence>
<evidence type="ECO:0000256" key="16">
    <source>
        <dbReference type="SAM" id="SignalP"/>
    </source>
</evidence>
<keyword evidence="16" id="KW-0732">Signal</keyword>
<dbReference type="Pfam" id="PF00999">
    <property type="entry name" value="Na_H_Exchanger"/>
    <property type="match status" value="1"/>
</dbReference>
<dbReference type="OrthoDB" id="196264at2759"/>
<dbReference type="EnsemblMetazoa" id="CLYHEMT016575.2">
    <property type="protein sequence ID" value="CLYHEMP016575.2"/>
    <property type="gene ID" value="CLYHEMG016575"/>
</dbReference>
<evidence type="ECO:0000256" key="7">
    <source>
        <dbReference type="ARBA" id="ARBA00023053"/>
    </source>
</evidence>
<evidence type="ECO:0000256" key="9">
    <source>
        <dbReference type="ARBA" id="ARBA00023136"/>
    </source>
</evidence>
<evidence type="ECO:0000313" key="18">
    <source>
        <dbReference type="EnsemblMetazoa" id="CLYHEMP016575.2"/>
    </source>
</evidence>
<keyword evidence="9 15" id="KW-0472">Membrane</keyword>
<dbReference type="InterPro" id="IPR006153">
    <property type="entry name" value="Cation/H_exchanger_TM"/>
</dbReference>
<keyword evidence="2" id="KW-0813">Transport</keyword>
<feature type="transmembrane region" description="Helical" evidence="15">
    <location>
        <begin position="272"/>
        <end position="295"/>
    </location>
</feature>
<keyword evidence="5 15" id="KW-1133">Transmembrane helix</keyword>
<feature type="chain" id="PRO_5029712397" description="Sodium/hydrogen exchanger 8" evidence="16">
    <location>
        <begin position="22"/>
        <end position="317"/>
    </location>
</feature>